<keyword evidence="4" id="KW-0533">Nickel</keyword>
<accession>X1CHN3</accession>
<evidence type="ECO:0000256" key="6">
    <source>
        <dbReference type="ARBA" id="ARBA00023002"/>
    </source>
</evidence>
<dbReference type="SUPFAM" id="SSF56762">
    <property type="entry name" value="HydB/Nqo4-like"/>
    <property type="match status" value="1"/>
</dbReference>
<name>X1CHN3_9ZZZZ</name>
<evidence type="ECO:0000256" key="1">
    <source>
        <dbReference type="ARBA" id="ARBA00001967"/>
    </source>
</evidence>
<dbReference type="InterPro" id="IPR029014">
    <property type="entry name" value="NiFe-Hase_large"/>
</dbReference>
<comment type="similarity">
    <text evidence="3">Belongs to the [NiFe]/[NiFeSe] hydrogenase large subunit family.</text>
</comment>
<dbReference type="GO" id="GO:0030313">
    <property type="term" value="C:cell envelope"/>
    <property type="evidence" value="ECO:0007669"/>
    <property type="project" value="UniProtKB-SubCell"/>
</dbReference>
<dbReference type="PROSITE" id="PS00508">
    <property type="entry name" value="NI_HGENASE_L_2"/>
    <property type="match status" value="1"/>
</dbReference>
<comment type="cofactor">
    <cofactor evidence="1">
        <name>Ni(2+)</name>
        <dbReference type="ChEBI" id="CHEBI:49786"/>
    </cofactor>
</comment>
<dbReference type="Pfam" id="PF00374">
    <property type="entry name" value="NiFeSe_Hases"/>
    <property type="match status" value="1"/>
</dbReference>
<feature type="non-terminal residue" evidence="7">
    <location>
        <position position="1"/>
    </location>
</feature>
<reference evidence="7" key="1">
    <citation type="journal article" date="2014" name="Front. Microbiol.">
        <title>High frequency of phylogenetically diverse reductive dehalogenase-homologous genes in deep subseafloor sedimentary metagenomes.</title>
        <authorList>
            <person name="Kawai M."/>
            <person name="Futagami T."/>
            <person name="Toyoda A."/>
            <person name="Takaki Y."/>
            <person name="Nishi S."/>
            <person name="Hori S."/>
            <person name="Arai W."/>
            <person name="Tsubouchi T."/>
            <person name="Morono Y."/>
            <person name="Uchiyama I."/>
            <person name="Ito T."/>
            <person name="Fujiyama A."/>
            <person name="Inagaki F."/>
            <person name="Takami H."/>
        </authorList>
    </citation>
    <scope>NUCLEOTIDE SEQUENCE</scope>
    <source>
        <strain evidence="7">Expedition CK06-06</strain>
    </source>
</reference>
<proteinExistence type="inferred from homology"/>
<protein>
    <submittedName>
        <fullName evidence="7">Uncharacterized protein</fullName>
    </submittedName>
</protein>
<comment type="subcellular location">
    <subcellularLocation>
        <location evidence="2">Cell envelope</location>
    </subcellularLocation>
</comment>
<dbReference type="PANTHER" id="PTHR42958:SF4">
    <property type="entry name" value="HYDROGENASE EXPRESSION_FORMATION PROTEIN HUPK"/>
    <property type="match status" value="1"/>
</dbReference>
<dbReference type="EMBL" id="BART01026081">
    <property type="protein sequence ID" value="GAG92592.1"/>
    <property type="molecule type" value="Genomic_DNA"/>
</dbReference>
<dbReference type="InterPro" id="IPR018194">
    <property type="entry name" value="Ni-dep_hyd_lsu_Ni_BS"/>
</dbReference>
<dbReference type="InterPro" id="IPR050867">
    <property type="entry name" value="NiFe/NiFeSe_hydrgnase_LSU"/>
</dbReference>
<keyword evidence="5" id="KW-0479">Metal-binding</keyword>
<dbReference type="GO" id="GO:0008901">
    <property type="term" value="F:ferredoxin hydrogenase activity"/>
    <property type="evidence" value="ECO:0007669"/>
    <property type="project" value="InterPro"/>
</dbReference>
<evidence type="ECO:0000256" key="4">
    <source>
        <dbReference type="ARBA" id="ARBA00022596"/>
    </source>
</evidence>
<dbReference type="GO" id="GO:0016151">
    <property type="term" value="F:nickel cation binding"/>
    <property type="evidence" value="ECO:0007669"/>
    <property type="project" value="InterPro"/>
</dbReference>
<dbReference type="Gene3D" id="1.10.645.10">
    <property type="entry name" value="Cytochrome-c3 Hydrogenase, chain B"/>
    <property type="match status" value="1"/>
</dbReference>
<evidence type="ECO:0000256" key="5">
    <source>
        <dbReference type="ARBA" id="ARBA00022723"/>
    </source>
</evidence>
<dbReference type="PANTHER" id="PTHR42958">
    <property type="entry name" value="HYDROGENASE-2 LARGE CHAIN"/>
    <property type="match status" value="1"/>
</dbReference>
<gene>
    <name evidence="7" type="ORF">S01H4_46627</name>
</gene>
<comment type="caution">
    <text evidence="7">The sequence shown here is derived from an EMBL/GenBank/DDBJ whole genome shotgun (WGS) entry which is preliminary data.</text>
</comment>
<sequence>ALETQKIANALEGWLMQLKPNEPVWAECSVPESADGCGMVEAPRGALGHWVRIKNHKIENYQCVVPTTWNVSPRDDKGIRGPIEEALIGTPVADADNPIEILRVVRSFDPCLACAVHLIKPNGQIKKFRVV</sequence>
<evidence type="ECO:0000313" key="7">
    <source>
        <dbReference type="EMBL" id="GAG92592.1"/>
    </source>
</evidence>
<keyword evidence="6" id="KW-0560">Oxidoreductase</keyword>
<dbReference type="AlphaFoldDB" id="X1CHN3"/>
<evidence type="ECO:0000256" key="2">
    <source>
        <dbReference type="ARBA" id="ARBA00004196"/>
    </source>
</evidence>
<organism evidence="7">
    <name type="scientific">marine sediment metagenome</name>
    <dbReference type="NCBI Taxonomy" id="412755"/>
    <lineage>
        <taxon>unclassified sequences</taxon>
        <taxon>metagenomes</taxon>
        <taxon>ecological metagenomes</taxon>
    </lineage>
</organism>
<evidence type="ECO:0000256" key="3">
    <source>
        <dbReference type="ARBA" id="ARBA00009292"/>
    </source>
</evidence>
<dbReference type="InterPro" id="IPR001501">
    <property type="entry name" value="Ni-dep_hyd_lsu"/>
</dbReference>